<keyword evidence="3" id="KW-1185">Reference proteome</keyword>
<accession>F3ZZ26</accession>
<reference evidence="3" key="1">
    <citation type="submission" date="2010-11" db="EMBL/GenBank/DDBJ databases">
        <title>The complete genome of Mahella australiensis DSM 15567.</title>
        <authorList>
            <consortium name="US DOE Joint Genome Institute (JGI-PGF)"/>
            <person name="Lucas S."/>
            <person name="Copeland A."/>
            <person name="Lapidus A."/>
            <person name="Bruce D."/>
            <person name="Goodwin L."/>
            <person name="Pitluck S."/>
            <person name="Kyrpides N."/>
            <person name="Mavromatis K."/>
            <person name="Pagani I."/>
            <person name="Ivanova N."/>
            <person name="Teshima H."/>
            <person name="Brettin T."/>
            <person name="Detter J.C."/>
            <person name="Han C."/>
            <person name="Tapia R."/>
            <person name="Land M."/>
            <person name="Hauser L."/>
            <person name="Markowitz V."/>
            <person name="Cheng J.-F."/>
            <person name="Hugenholtz P."/>
            <person name="Woyke T."/>
            <person name="Wu D."/>
            <person name="Spring S."/>
            <person name="Pukall R."/>
            <person name="Steenblock K."/>
            <person name="Schneider S."/>
            <person name="Klenk H.-P."/>
            <person name="Eisen J.A."/>
        </authorList>
    </citation>
    <scope>NUCLEOTIDE SEQUENCE [LARGE SCALE GENOMIC DNA]</scope>
    <source>
        <strain evidence="3">DSM 15567 / CIP 107919 / 50-1 BON</strain>
    </source>
</reference>
<feature type="transmembrane region" description="Helical" evidence="1">
    <location>
        <begin position="30"/>
        <end position="47"/>
    </location>
</feature>
<dbReference type="EMBL" id="CP002360">
    <property type="protein sequence ID" value="AEE96785.1"/>
    <property type="molecule type" value="Genomic_DNA"/>
</dbReference>
<dbReference type="AlphaFoldDB" id="F3ZZ26"/>
<dbReference type="STRING" id="697281.Mahau_1597"/>
<evidence type="ECO:0000256" key="1">
    <source>
        <dbReference type="SAM" id="Phobius"/>
    </source>
</evidence>
<evidence type="ECO:0008006" key="4">
    <source>
        <dbReference type="Google" id="ProtNLM"/>
    </source>
</evidence>
<dbReference type="Proteomes" id="UP000008457">
    <property type="component" value="Chromosome"/>
</dbReference>
<dbReference type="KEGG" id="mas:Mahau_1597"/>
<dbReference type="OrthoDB" id="1757177at2"/>
<proteinExistence type="predicted"/>
<keyword evidence="1" id="KW-0472">Membrane</keyword>
<reference evidence="2 3" key="2">
    <citation type="journal article" date="2011" name="Stand. Genomic Sci.">
        <title>Complete genome sequence of Mahella australiensis type strain (50-1 BON).</title>
        <authorList>
            <person name="Sikorski J."/>
            <person name="Teshima H."/>
            <person name="Nolan M."/>
            <person name="Lucas S."/>
            <person name="Hammon N."/>
            <person name="Deshpande S."/>
            <person name="Cheng J.F."/>
            <person name="Pitluck S."/>
            <person name="Liolios K."/>
            <person name="Pagani I."/>
            <person name="Ivanova N."/>
            <person name="Huntemann M."/>
            <person name="Mavromatis K."/>
            <person name="Ovchinikova G."/>
            <person name="Pati A."/>
            <person name="Tapia R."/>
            <person name="Han C."/>
            <person name="Goodwin L."/>
            <person name="Chen A."/>
            <person name="Palaniappan K."/>
            <person name="Land M."/>
            <person name="Hauser L."/>
            <person name="Ngatchou-Djao O.D."/>
            <person name="Rohde M."/>
            <person name="Pukall R."/>
            <person name="Spring S."/>
            <person name="Abt B."/>
            <person name="Goker M."/>
            <person name="Detter J.C."/>
            <person name="Woyke T."/>
            <person name="Bristow J."/>
            <person name="Markowitz V."/>
            <person name="Hugenholtz P."/>
            <person name="Eisen J.A."/>
            <person name="Kyrpides N.C."/>
            <person name="Klenk H.P."/>
            <person name="Lapidus A."/>
        </authorList>
    </citation>
    <scope>NUCLEOTIDE SEQUENCE [LARGE SCALE GENOMIC DNA]</scope>
    <source>
        <strain evidence="3">DSM 15567 / CIP 107919 / 50-1 BON</strain>
    </source>
</reference>
<organism evidence="2 3">
    <name type="scientific">Mahella australiensis (strain DSM 15567 / CIP 107919 / 50-1 BON)</name>
    <dbReference type="NCBI Taxonomy" id="697281"/>
    <lineage>
        <taxon>Bacteria</taxon>
        <taxon>Bacillati</taxon>
        <taxon>Bacillota</taxon>
        <taxon>Clostridia</taxon>
        <taxon>Thermoanaerobacterales</taxon>
        <taxon>Thermoanaerobacterales Family IV. Incertae Sedis</taxon>
        <taxon>Mahella</taxon>
    </lineage>
</organism>
<name>F3ZZ26_MAHA5</name>
<keyword evidence="1" id="KW-1133">Transmembrane helix</keyword>
<sequence>MVVAQREFYEEQMPKRQLEPRPKVKKRNRIKPILIVMLMFITFSALVSRHVQIINANYELLDMKKELAQVQRVNDDLTLQMTMANNIDNIERIARTKLHMHYPEPSQTVYVHISPKDDKPTEEQAVADSRQHKSLWAIIYGLLD</sequence>
<protein>
    <recommendedName>
        <fullName evidence="4">Cell division protein FtsL</fullName>
    </recommendedName>
</protein>
<evidence type="ECO:0000313" key="3">
    <source>
        <dbReference type="Proteomes" id="UP000008457"/>
    </source>
</evidence>
<gene>
    <name evidence="2" type="ordered locus">Mahau_1597</name>
</gene>
<keyword evidence="1" id="KW-0812">Transmembrane</keyword>
<evidence type="ECO:0000313" key="2">
    <source>
        <dbReference type="EMBL" id="AEE96785.1"/>
    </source>
</evidence>
<dbReference type="RefSeq" id="WP_013781214.1">
    <property type="nucleotide sequence ID" value="NC_015520.1"/>
</dbReference>
<dbReference type="HOGENOM" id="CLU_1794182_0_0_9"/>